<proteinExistence type="predicted"/>
<name>A0AAE1KTM7_PETCI</name>
<comment type="caution">
    <text evidence="1">The sequence shown here is derived from an EMBL/GenBank/DDBJ whole genome shotgun (WGS) entry which is preliminary data.</text>
</comment>
<dbReference type="Proteomes" id="UP001286313">
    <property type="component" value="Unassembled WGS sequence"/>
</dbReference>
<dbReference type="AlphaFoldDB" id="A0AAE1KTM7"/>
<evidence type="ECO:0000313" key="2">
    <source>
        <dbReference type="Proteomes" id="UP001286313"/>
    </source>
</evidence>
<sequence>MVITLDQKSQHIITWKVKFAGDDLVAVYLQETQGRLQGPTNSTAYLYHRHLGYTPSLSPPFIPVIIPYSLYPYSSPLSYSFTVPYPYSPPSTTCHHPLPFFFSTILPLHCPLPLFSTFHLLSSSPTLILLH</sequence>
<dbReference type="EMBL" id="JAWQEG010000803">
    <property type="protein sequence ID" value="KAK3885381.1"/>
    <property type="molecule type" value="Genomic_DNA"/>
</dbReference>
<protein>
    <submittedName>
        <fullName evidence="1">Uncharacterized protein</fullName>
    </submittedName>
</protein>
<evidence type="ECO:0000313" key="1">
    <source>
        <dbReference type="EMBL" id="KAK3885381.1"/>
    </source>
</evidence>
<keyword evidence="2" id="KW-1185">Reference proteome</keyword>
<accession>A0AAE1KTM7</accession>
<organism evidence="1 2">
    <name type="scientific">Petrolisthes cinctipes</name>
    <name type="common">Flat porcelain crab</name>
    <dbReference type="NCBI Taxonomy" id="88211"/>
    <lineage>
        <taxon>Eukaryota</taxon>
        <taxon>Metazoa</taxon>
        <taxon>Ecdysozoa</taxon>
        <taxon>Arthropoda</taxon>
        <taxon>Crustacea</taxon>
        <taxon>Multicrustacea</taxon>
        <taxon>Malacostraca</taxon>
        <taxon>Eumalacostraca</taxon>
        <taxon>Eucarida</taxon>
        <taxon>Decapoda</taxon>
        <taxon>Pleocyemata</taxon>
        <taxon>Anomura</taxon>
        <taxon>Galatheoidea</taxon>
        <taxon>Porcellanidae</taxon>
        <taxon>Petrolisthes</taxon>
    </lineage>
</organism>
<reference evidence="1" key="1">
    <citation type="submission" date="2023-10" db="EMBL/GenBank/DDBJ databases">
        <title>Genome assemblies of two species of porcelain crab, Petrolisthes cinctipes and Petrolisthes manimaculis (Anomura: Porcellanidae).</title>
        <authorList>
            <person name="Angst P."/>
        </authorList>
    </citation>
    <scope>NUCLEOTIDE SEQUENCE</scope>
    <source>
        <strain evidence="1">PB745_01</strain>
        <tissue evidence="1">Gill</tissue>
    </source>
</reference>
<gene>
    <name evidence="1" type="ORF">Pcinc_010380</name>
</gene>